<dbReference type="RefSeq" id="WP_327161057.1">
    <property type="nucleotide sequence ID" value="NZ_CP108188.1"/>
</dbReference>
<feature type="region of interest" description="Disordered" evidence="1">
    <location>
        <begin position="391"/>
        <end position="419"/>
    </location>
</feature>
<evidence type="ECO:0000313" key="2">
    <source>
        <dbReference type="EMBL" id="WTR73445.1"/>
    </source>
</evidence>
<protein>
    <recommendedName>
        <fullName evidence="4">HEAT repeat domain-containing protein</fullName>
    </recommendedName>
</protein>
<dbReference type="Proteomes" id="UP001622594">
    <property type="component" value="Chromosome"/>
</dbReference>
<accession>A0ABZ1LHD1</accession>
<evidence type="ECO:0008006" key="4">
    <source>
        <dbReference type="Google" id="ProtNLM"/>
    </source>
</evidence>
<organism evidence="2 3">
    <name type="scientific">Streptomyces zaomyceticus</name>
    <dbReference type="NCBI Taxonomy" id="68286"/>
    <lineage>
        <taxon>Bacteria</taxon>
        <taxon>Bacillati</taxon>
        <taxon>Actinomycetota</taxon>
        <taxon>Actinomycetes</taxon>
        <taxon>Kitasatosporales</taxon>
        <taxon>Streptomycetaceae</taxon>
        <taxon>Streptomyces</taxon>
    </lineage>
</organism>
<reference evidence="2 3" key="1">
    <citation type="submission" date="2022-10" db="EMBL/GenBank/DDBJ databases">
        <title>The complete genomes of actinobacterial strains from the NBC collection.</title>
        <authorList>
            <person name="Joergensen T.S."/>
            <person name="Alvarez Arevalo M."/>
            <person name="Sterndorff E.B."/>
            <person name="Faurdal D."/>
            <person name="Vuksanovic O."/>
            <person name="Mourched A.-S."/>
            <person name="Charusanti P."/>
            <person name="Shaw S."/>
            <person name="Blin K."/>
            <person name="Weber T."/>
        </authorList>
    </citation>
    <scope>NUCLEOTIDE SEQUENCE [LARGE SCALE GENOMIC DNA]</scope>
    <source>
        <strain evidence="2 3">NBC_00123</strain>
    </source>
</reference>
<evidence type="ECO:0000256" key="1">
    <source>
        <dbReference type="SAM" id="MobiDB-lite"/>
    </source>
</evidence>
<keyword evidence="3" id="KW-1185">Reference proteome</keyword>
<name>A0ABZ1LHD1_9ACTN</name>
<proteinExistence type="predicted"/>
<dbReference type="EMBL" id="CP108188">
    <property type="protein sequence ID" value="WTR73445.1"/>
    <property type="molecule type" value="Genomic_DNA"/>
</dbReference>
<dbReference type="SUPFAM" id="SSF48371">
    <property type="entry name" value="ARM repeat"/>
    <property type="match status" value="1"/>
</dbReference>
<evidence type="ECO:0000313" key="3">
    <source>
        <dbReference type="Proteomes" id="UP001622594"/>
    </source>
</evidence>
<dbReference type="InterPro" id="IPR016024">
    <property type="entry name" value="ARM-type_fold"/>
</dbReference>
<gene>
    <name evidence="2" type="ORF">OG814_31235</name>
</gene>
<sequence>MQSSAFDDIRPRIARALDGDDGGDAAAWTALDEDIRGALRYGALPPAHTWFPGEDRDLRPGIQELAVALCGPDGRIREIALAYVRDAPALLPLVAIRCADWAEPVRTRARAALEAALPGMPGRPSEALDTLASVILRVAGRRHGDAAHELLVQGLREIPETGVTALRASRDRRVRRLAHRTAVDRGLLSPAQLAATAATDPDVVVQDMCANAVLAAVGTADGAGAADGTPLTRLLAARPGRIRAAGVTGLHRAGRAEEAEPFLYDRSALVRACARWVLRQTGTDPLPLYRAACSAGDGMPHHAPLGLAECGDRATDAPTLWSLTGDERPRVRAAAVAGLRVLDAVRPGRLAPLLGDDSPRVVRETRKALRPWADHFFPADGLPHRAAVTPSPRIGEGASAPLPEAGVSPHRDTTAVPAPRPRSGILRILRILGFRSVNRPRYPVA</sequence>